<dbReference type="Pfam" id="PF04380">
    <property type="entry name" value="BMFP"/>
    <property type="match status" value="1"/>
</dbReference>
<reference evidence="3" key="1">
    <citation type="submission" date="2022-11" db="EMBL/GenBank/DDBJ databases">
        <title>Isolation and characterization of PLA-degrading bacterium Massilia sp. from Antarctic soil.</title>
        <authorList>
            <person name="Sato K."/>
            <person name="Gomez-Fuentes C."/>
            <person name="Ahmad S.A."/>
            <person name="Zulkharnain A."/>
        </authorList>
    </citation>
    <scope>NUCLEOTIDE SEQUENCE</scope>
    <source>
        <strain evidence="3">N-3</strain>
    </source>
</reference>
<comment type="pathway">
    <text evidence="1">Cofactor biosynthesis; ubiquinone biosynthesis.</text>
</comment>
<keyword evidence="4" id="KW-1185">Reference proteome</keyword>
<name>A0ABN6T5J8_9BURK</name>
<comment type="function">
    <text evidence="1">Required for efficient ubiquinone (coenzyme Q) biosynthesis. UbiK is probably an accessory factor of Ubi enzymes and facilitates ubiquinone biosynthesis by acting as an assembly factor, a targeting factor, or both.</text>
</comment>
<evidence type="ECO:0000313" key="3">
    <source>
        <dbReference type="EMBL" id="BDT57507.1"/>
    </source>
</evidence>
<dbReference type="PANTHER" id="PTHR38040:SF1">
    <property type="entry name" value="UBIQUINONE BIOSYNTHESIS ACCESSORY FACTOR UBIK"/>
    <property type="match status" value="1"/>
</dbReference>
<comment type="subcellular location">
    <subcellularLocation>
        <location evidence="1">Cytoplasm</location>
    </subcellularLocation>
</comment>
<dbReference type="Proteomes" id="UP001163336">
    <property type="component" value="Chromosome"/>
</dbReference>
<comment type="similarity">
    <text evidence="1">Belongs to the UbiK family.</text>
</comment>
<organism evidence="3 4">
    <name type="scientific">Massilia varians</name>
    <dbReference type="NCBI Taxonomy" id="457921"/>
    <lineage>
        <taxon>Bacteria</taxon>
        <taxon>Pseudomonadati</taxon>
        <taxon>Pseudomonadota</taxon>
        <taxon>Betaproteobacteria</taxon>
        <taxon>Burkholderiales</taxon>
        <taxon>Oxalobacteraceae</taxon>
        <taxon>Telluria group</taxon>
        <taxon>Massilia</taxon>
    </lineage>
</organism>
<evidence type="ECO:0000313" key="4">
    <source>
        <dbReference type="Proteomes" id="UP001163336"/>
    </source>
</evidence>
<dbReference type="PANTHER" id="PTHR38040">
    <property type="entry name" value="UBIQUINONE BIOSYNTHESIS ACCESSORY FACTOR UBIK"/>
    <property type="match status" value="1"/>
</dbReference>
<dbReference type="EMBL" id="AP026966">
    <property type="protein sequence ID" value="BDT57507.1"/>
    <property type="molecule type" value="Genomic_DNA"/>
</dbReference>
<accession>A0ABN6T5J8</accession>
<proteinExistence type="inferred from homology"/>
<evidence type="ECO:0000256" key="1">
    <source>
        <dbReference type="HAMAP-Rule" id="MF_02216"/>
    </source>
</evidence>
<dbReference type="HAMAP" id="MF_02216">
    <property type="entry name" value="UbiK"/>
    <property type="match status" value="1"/>
</dbReference>
<keyword evidence="1" id="KW-0963">Cytoplasm</keyword>
<feature type="region of interest" description="Disordered" evidence="2">
    <location>
        <begin position="77"/>
        <end position="117"/>
    </location>
</feature>
<feature type="compositionally biased region" description="Low complexity" evidence="2">
    <location>
        <begin position="77"/>
        <end position="102"/>
    </location>
</feature>
<gene>
    <name evidence="1" type="primary">ubiK</name>
    <name evidence="3" type="ORF">MasN3_10010</name>
</gene>
<dbReference type="InterPro" id="IPR007475">
    <property type="entry name" value="UbiK"/>
</dbReference>
<protein>
    <recommendedName>
        <fullName evidence="1">Ubiquinone biosynthesis accessory factor UbiK</fullName>
    </recommendedName>
</protein>
<keyword evidence="1" id="KW-0831">Ubiquinone biosynthesis</keyword>
<sequence length="117" mass="12273">MNSFFNDIQGKINQALESSPAKDIEKNVKAMMTQGFSKLDLVTREEFDIQAQVLAKTRAKLEALELRVVELEARLAAQGGPGSTTAAATPAASTPAAGDALPGATDPSAPHVILDKP</sequence>
<evidence type="ECO:0000256" key="2">
    <source>
        <dbReference type="SAM" id="MobiDB-lite"/>
    </source>
</evidence>